<reference evidence="3 4" key="1">
    <citation type="submission" date="2021-12" db="EMBL/GenBank/DDBJ databases">
        <title>High titer production of polyol ester of fatty acids by Rhodotorula paludigena BS15 towards product separation-free biomass refinery.</title>
        <authorList>
            <person name="Mano J."/>
            <person name="Ono H."/>
            <person name="Tanaka T."/>
            <person name="Naito K."/>
            <person name="Sushida H."/>
            <person name="Ike M."/>
            <person name="Tokuyasu K."/>
            <person name="Kitaoka M."/>
        </authorList>
    </citation>
    <scope>NUCLEOTIDE SEQUENCE [LARGE SCALE GENOMIC DNA]</scope>
    <source>
        <strain evidence="3 4">BS15</strain>
    </source>
</reference>
<dbReference type="InterPro" id="IPR001810">
    <property type="entry name" value="F-box_dom"/>
</dbReference>
<dbReference type="InterPro" id="IPR036047">
    <property type="entry name" value="F-box-like_dom_sf"/>
</dbReference>
<evidence type="ECO:0000313" key="4">
    <source>
        <dbReference type="Proteomes" id="UP001342314"/>
    </source>
</evidence>
<organism evidence="3 4">
    <name type="scientific">Rhodotorula paludigena</name>
    <dbReference type="NCBI Taxonomy" id="86838"/>
    <lineage>
        <taxon>Eukaryota</taxon>
        <taxon>Fungi</taxon>
        <taxon>Dikarya</taxon>
        <taxon>Basidiomycota</taxon>
        <taxon>Pucciniomycotina</taxon>
        <taxon>Microbotryomycetes</taxon>
        <taxon>Sporidiobolales</taxon>
        <taxon>Sporidiobolaceae</taxon>
        <taxon>Rhodotorula</taxon>
    </lineage>
</organism>
<feature type="compositionally biased region" description="Basic and acidic residues" evidence="1">
    <location>
        <begin position="13"/>
        <end position="25"/>
    </location>
</feature>
<dbReference type="Proteomes" id="UP001342314">
    <property type="component" value="Unassembled WGS sequence"/>
</dbReference>
<feature type="domain" description="F-box" evidence="2">
    <location>
        <begin position="96"/>
        <end position="145"/>
    </location>
</feature>
<comment type="caution">
    <text evidence="3">The sequence shown here is derived from an EMBL/GenBank/DDBJ whole genome shotgun (WGS) entry which is preliminary data.</text>
</comment>
<dbReference type="AlphaFoldDB" id="A0AAV5GQP2"/>
<evidence type="ECO:0000259" key="2">
    <source>
        <dbReference type="PROSITE" id="PS50181"/>
    </source>
</evidence>
<dbReference type="Pfam" id="PF12937">
    <property type="entry name" value="F-box-like"/>
    <property type="match status" value="1"/>
</dbReference>
<dbReference type="CDD" id="cd09917">
    <property type="entry name" value="F-box_SF"/>
    <property type="match status" value="1"/>
</dbReference>
<name>A0AAV5GQP2_9BASI</name>
<dbReference type="SMART" id="SM00256">
    <property type="entry name" value="FBOX"/>
    <property type="match status" value="1"/>
</dbReference>
<dbReference type="Gene3D" id="1.20.1280.50">
    <property type="match status" value="1"/>
</dbReference>
<feature type="region of interest" description="Disordered" evidence="1">
    <location>
        <begin position="542"/>
        <end position="580"/>
    </location>
</feature>
<proteinExistence type="predicted"/>
<evidence type="ECO:0000313" key="3">
    <source>
        <dbReference type="EMBL" id="GJN91692.1"/>
    </source>
</evidence>
<dbReference type="EMBL" id="BQKY01000009">
    <property type="protein sequence ID" value="GJN91692.1"/>
    <property type="molecule type" value="Genomic_DNA"/>
</dbReference>
<protein>
    <recommendedName>
        <fullName evidence="2">F-box domain-containing protein</fullName>
    </recommendedName>
</protein>
<feature type="compositionally biased region" description="Basic residues" evidence="1">
    <location>
        <begin position="78"/>
        <end position="94"/>
    </location>
</feature>
<evidence type="ECO:0000256" key="1">
    <source>
        <dbReference type="SAM" id="MobiDB-lite"/>
    </source>
</evidence>
<dbReference type="PROSITE" id="PS50181">
    <property type="entry name" value="FBOX"/>
    <property type="match status" value="1"/>
</dbReference>
<feature type="region of interest" description="Disordered" evidence="1">
    <location>
        <begin position="1"/>
        <end position="94"/>
    </location>
</feature>
<keyword evidence="4" id="KW-1185">Reference proteome</keyword>
<feature type="compositionally biased region" description="Basic residues" evidence="1">
    <location>
        <begin position="50"/>
        <end position="61"/>
    </location>
</feature>
<dbReference type="SUPFAM" id="SSF81383">
    <property type="entry name" value="F-box domain"/>
    <property type="match status" value="1"/>
</dbReference>
<feature type="compositionally biased region" description="Basic residues" evidence="1">
    <location>
        <begin position="1"/>
        <end position="12"/>
    </location>
</feature>
<sequence length="580" mass="64857">MPPRKAVTKRKVTSNDDHDDSRDGAGDAYASGASDSDEVFAPGLSTVKRTTSKKKGARPKRRAADVSEDSEDDFAPPKKSKTASKSRRKARKPKKLELFQSMPLDVLALIMSALDTKTLLAMSRTCSAFRSLLHSSQGTSVWKAARYNTARIPDLTAGDLEEWMYASLLFDRTCHVCQKARADTVDYVLRARACASCMRNNSKQKNKMSLGYHSQVWDCAPESHWSPGFETYTFFWVPTVAFVSRRLYELKGKDGFDAFVAERKRIKEATTVDGQQLRNWDVRFRASKITYEWDVKTSRRQKIDAKLKDLGYTDNEIHYSSVKQHSLYNQPRDLTDRIWTTIEPKLVAELEGYRDIVRQREQAKAMKARGEALRPYYDGMHTALGAEARSLFPPFGNWLHLESVKPLYEPEDAKPDDVSYQAARADIKAECDKFASQIQTVFWSRLVKAHSEADGQEVPKAMPVSQLKALAQRITSAINCPNECCSTFATFPSILDHFKVCTLSALTDTSLYTSAAHVKAIRHVVAAVDAIEPERALAKSATSAALNSPDLPSLLYTPPQPASDGVDNPGGFIVNESEEK</sequence>
<gene>
    <name evidence="3" type="ORF">Rhopal_004715-T1</name>
</gene>
<accession>A0AAV5GQP2</accession>